<organism evidence="2 3">
    <name type="scientific">Streptomyces nogalater</name>
    <dbReference type="NCBI Taxonomy" id="38314"/>
    <lineage>
        <taxon>Bacteria</taxon>
        <taxon>Bacillati</taxon>
        <taxon>Actinomycetota</taxon>
        <taxon>Actinomycetes</taxon>
        <taxon>Kitasatosporales</taxon>
        <taxon>Streptomycetaceae</taxon>
        <taxon>Streptomyces</taxon>
    </lineage>
</organism>
<evidence type="ECO:0000313" key="3">
    <source>
        <dbReference type="Proteomes" id="UP001596065"/>
    </source>
</evidence>
<proteinExistence type="predicted"/>
<sequence length="78" mass="7497">MPFVRADVIKKLTCASVLAAALLATAAPAAEAAGAVRSPVPAAGAPGVPLLSGLVGSLQSGKPVTSLNTLIPPGVLGR</sequence>
<keyword evidence="1" id="KW-0732">Signal</keyword>
<evidence type="ECO:0000313" key="2">
    <source>
        <dbReference type="EMBL" id="MFC5657014.1"/>
    </source>
</evidence>
<accession>A0ABW0WJ90</accession>
<dbReference type="Proteomes" id="UP001596065">
    <property type="component" value="Unassembled WGS sequence"/>
</dbReference>
<dbReference type="EMBL" id="JBHSOE010000023">
    <property type="protein sequence ID" value="MFC5657014.1"/>
    <property type="molecule type" value="Genomic_DNA"/>
</dbReference>
<comment type="caution">
    <text evidence="2">The sequence shown here is derived from an EMBL/GenBank/DDBJ whole genome shotgun (WGS) entry which is preliminary data.</text>
</comment>
<reference evidence="3" key="1">
    <citation type="journal article" date="2019" name="Int. J. Syst. Evol. Microbiol.">
        <title>The Global Catalogue of Microorganisms (GCM) 10K type strain sequencing project: providing services to taxonomists for standard genome sequencing and annotation.</title>
        <authorList>
            <consortium name="The Broad Institute Genomics Platform"/>
            <consortium name="The Broad Institute Genome Sequencing Center for Infectious Disease"/>
            <person name="Wu L."/>
            <person name="Ma J."/>
        </authorList>
    </citation>
    <scope>NUCLEOTIDE SEQUENCE [LARGE SCALE GENOMIC DNA]</scope>
    <source>
        <strain evidence="3">KCTC 5701</strain>
    </source>
</reference>
<feature type="signal peptide" evidence="1">
    <location>
        <begin position="1"/>
        <end position="29"/>
    </location>
</feature>
<dbReference type="RefSeq" id="WP_344347371.1">
    <property type="nucleotide sequence ID" value="NZ_BAAASM010000009.1"/>
</dbReference>
<protein>
    <recommendedName>
        <fullName evidence="4">Secreted protein</fullName>
    </recommendedName>
</protein>
<evidence type="ECO:0008006" key="4">
    <source>
        <dbReference type="Google" id="ProtNLM"/>
    </source>
</evidence>
<feature type="chain" id="PRO_5045417795" description="Secreted protein" evidence="1">
    <location>
        <begin position="30"/>
        <end position="78"/>
    </location>
</feature>
<name>A0ABW0WJ90_STRNO</name>
<keyword evidence="3" id="KW-1185">Reference proteome</keyword>
<evidence type="ECO:0000256" key="1">
    <source>
        <dbReference type="SAM" id="SignalP"/>
    </source>
</evidence>
<gene>
    <name evidence="2" type="ORF">ACFP3J_16165</name>
</gene>